<organism evidence="2">
    <name type="scientific">marine sediment metagenome</name>
    <dbReference type="NCBI Taxonomy" id="412755"/>
    <lineage>
        <taxon>unclassified sequences</taxon>
        <taxon>metagenomes</taxon>
        <taxon>ecological metagenomes</taxon>
    </lineage>
</organism>
<keyword evidence="1" id="KW-0812">Transmembrane</keyword>
<evidence type="ECO:0000313" key="2">
    <source>
        <dbReference type="EMBL" id="KKN59240.1"/>
    </source>
</evidence>
<feature type="transmembrane region" description="Helical" evidence="1">
    <location>
        <begin position="37"/>
        <end position="58"/>
    </location>
</feature>
<protein>
    <submittedName>
        <fullName evidence="2">Uncharacterized protein</fullName>
    </submittedName>
</protein>
<keyword evidence="1" id="KW-0472">Membrane</keyword>
<dbReference type="EMBL" id="LAZR01000733">
    <property type="protein sequence ID" value="KKN59240.1"/>
    <property type="molecule type" value="Genomic_DNA"/>
</dbReference>
<sequence>MVGSNALQFNGIVHLFQVLESTPLGVYSATGSIPNTYYLMGGIIIVVKIIKFAISILLSNRLRFFLFGGWTLSQEMYSLFGRGPLK</sequence>
<name>A0A0F9RRY7_9ZZZZ</name>
<evidence type="ECO:0000256" key="1">
    <source>
        <dbReference type="SAM" id="Phobius"/>
    </source>
</evidence>
<reference evidence="2" key="1">
    <citation type="journal article" date="2015" name="Nature">
        <title>Complex archaea that bridge the gap between prokaryotes and eukaryotes.</title>
        <authorList>
            <person name="Spang A."/>
            <person name="Saw J.H."/>
            <person name="Jorgensen S.L."/>
            <person name="Zaremba-Niedzwiedzka K."/>
            <person name="Martijn J."/>
            <person name="Lind A.E."/>
            <person name="van Eijk R."/>
            <person name="Schleper C."/>
            <person name="Guy L."/>
            <person name="Ettema T.J."/>
        </authorList>
    </citation>
    <scope>NUCLEOTIDE SEQUENCE</scope>
</reference>
<comment type="caution">
    <text evidence="2">The sequence shown here is derived from an EMBL/GenBank/DDBJ whole genome shotgun (WGS) entry which is preliminary data.</text>
</comment>
<accession>A0A0F9RRY7</accession>
<dbReference type="AlphaFoldDB" id="A0A0F9RRY7"/>
<gene>
    <name evidence="2" type="ORF">LCGC14_0544100</name>
</gene>
<proteinExistence type="predicted"/>
<keyword evidence="1" id="KW-1133">Transmembrane helix</keyword>